<comment type="caution">
    <text evidence="1">The sequence shown here is derived from an EMBL/GenBank/DDBJ whole genome shotgun (WGS) entry which is preliminary data.</text>
</comment>
<dbReference type="AlphaFoldDB" id="A0A8S9FKX9"/>
<proteinExistence type="predicted"/>
<evidence type="ECO:0000313" key="1">
    <source>
        <dbReference type="EMBL" id="KAF2533734.1"/>
    </source>
</evidence>
<name>A0A8S9FKX9_BRACR</name>
<protein>
    <submittedName>
        <fullName evidence="1">Uncharacterized protein</fullName>
    </submittedName>
</protein>
<sequence>MAVWSLKILKISSLPVNKKILFDAQLKVSSLLDHEEEQQGVNPSRQFPEKWSPPSPGFMKCNTHANWRNSSLHCGMACIGRDCNGDLGVAELLLASDYGEVIEEINEIVLNNSIARNIAKIVLQDGQFQSYLALGRPAWLHDRPLREATGNN</sequence>
<reference evidence="1" key="1">
    <citation type="submission" date="2019-12" db="EMBL/GenBank/DDBJ databases">
        <title>Genome sequencing and annotation of Brassica cretica.</title>
        <authorList>
            <person name="Studholme D.J."/>
            <person name="Sarris P.F."/>
        </authorList>
    </citation>
    <scope>NUCLEOTIDE SEQUENCE</scope>
    <source>
        <strain evidence="1">PFS-102/07</strain>
        <tissue evidence="1">Leaf</tissue>
    </source>
</reference>
<dbReference type="EMBL" id="QGKY02002305">
    <property type="protein sequence ID" value="KAF2533734.1"/>
    <property type="molecule type" value="Genomic_DNA"/>
</dbReference>
<gene>
    <name evidence="1" type="ORF">F2Q70_00030360</name>
</gene>
<accession>A0A8S9FKX9</accession>
<organism evidence="1">
    <name type="scientific">Brassica cretica</name>
    <name type="common">Mustard</name>
    <dbReference type="NCBI Taxonomy" id="69181"/>
    <lineage>
        <taxon>Eukaryota</taxon>
        <taxon>Viridiplantae</taxon>
        <taxon>Streptophyta</taxon>
        <taxon>Embryophyta</taxon>
        <taxon>Tracheophyta</taxon>
        <taxon>Spermatophyta</taxon>
        <taxon>Magnoliopsida</taxon>
        <taxon>eudicotyledons</taxon>
        <taxon>Gunneridae</taxon>
        <taxon>Pentapetalae</taxon>
        <taxon>rosids</taxon>
        <taxon>malvids</taxon>
        <taxon>Brassicales</taxon>
        <taxon>Brassicaceae</taxon>
        <taxon>Brassiceae</taxon>
        <taxon>Brassica</taxon>
    </lineage>
</organism>